<reference evidence="8" key="1">
    <citation type="journal article" date="2020" name="Nat. Commun.">
        <title>Large-scale genome sequencing of mycorrhizal fungi provides insights into the early evolution of symbiotic traits.</title>
        <authorList>
            <person name="Miyauchi S."/>
            <person name="Kiss E."/>
            <person name="Kuo A."/>
            <person name="Drula E."/>
            <person name="Kohler A."/>
            <person name="Sanchez-Garcia M."/>
            <person name="Morin E."/>
            <person name="Andreopoulos B."/>
            <person name="Barry K.W."/>
            <person name="Bonito G."/>
            <person name="Buee M."/>
            <person name="Carver A."/>
            <person name="Chen C."/>
            <person name="Cichocki N."/>
            <person name="Clum A."/>
            <person name="Culley D."/>
            <person name="Crous P.W."/>
            <person name="Fauchery L."/>
            <person name="Girlanda M."/>
            <person name="Hayes R.D."/>
            <person name="Keri Z."/>
            <person name="LaButti K."/>
            <person name="Lipzen A."/>
            <person name="Lombard V."/>
            <person name="Magnuson J."/>
            <person name="Maillard F."/>
            <person name="Murat C."/>
            <person name="Nolan M."/>
            <person name="Ohm R.A."/>
            <person name="Pangilinan J."/>
            <person name="Pereira M.F."/>
            <person name="Perotto S."/>
            <person name="Peter M."/>
            <person name="Pfister S."/>
            <person name="Riley R."/>
            <person name="Sitrit Y."/>
            <person name="Stielow J.B."/>
            <person name="Szollosi G."/>
            <person name="Zifcakova L."/>
            <person name="Stursova M."/>
            <person name="Spatafora J.W."/>
            <person name="Tedersoo L."/>
            <person name="Vaario L.M."/>
            <person name="Yamada A."/>
            <person name="Yan M."/>
            <person name="Wang P."/>
            <person name="Xu J."/>
            <person name="Bruns T."/>
            <person name="Baldrian P."/>
            <person name="Vilgalys R."/>
            <person name="Dunand C."/>
            <person name="Henrissat B."/>
            <person name="Grigoriev I.V."/>
            <person name="Hibbett D."/>
            <person name="Nagy L.G."/>
            <person name="Martin F.M."/>
        </authorList>
    </citation>
    <scope>NUCLEOTIDE SEQUENCE</scope>
    <source>
        <strain evidence="8">UP504</strain>
    </source>
</reference>
<dbReference type="PIRSF" id="PIRSF004810">
    <property type="entry name" value="ChrA"/>
    <property type="match status" value="1"/>
</dbReference>
<dbReference type="InterPro" id="IPR003370">
    <property type="entry name" value="Chromate_transpt"/>
</dbReference>
<keyword evidence="4 7" id="KW-0812">Transmembrane</keyword>
<dbReference type="PANTHER" id="PTHR33567:SF3">
    <property type="entry name" value="CHROMATE ION TRANSPORTER (EUROFUNG)"/>
    <property type="match status" value="1"/>
</dbReference>
<evidence type="ECO:0000256" key="6">
    <source>
        <dbReference type="ARBA" id="ARBA00023136"/>
    </source>
</evidence>
<evidence type="ECO:0000256" key="7">
    <source>
        <dbReference type="SAM" id="Phobius"/>
    </source>
</evidence>
<evidence type="ECO:0000256" key="3">
    <source>
        <dbReference type="ARBA" id="ARBA00022475"/>
    </source>
</evidence>
<feature type="transmembrane region" description="Helical" evidence="7">
    <location>
        <begin position="150"/>
        <end position="182"/>
    </location>
</feature>
<dbReference type="GO" id="GO:0015109">
    <property type="term" value="F:chromate transmembrane transporter activity"/>
    <property type="evidence" value="ECO:0007669"/>
    <property type="project" value="InterPro"/>
</dbReference>
<name>A0A9P6AUA3_9AGAM</name>
<dbReference type="PANTHER" id="PTHR33567">
    <property type="entry name" value="CHROMATE ION TRANSPORTER (EUROFUNG)"/>
    <property type="match status" value="1"/>
</dbReference>
<dbReference type="InterPro" id="IPR014047">
    <property type="entry name" value="Chr_Tranpt_l_chain"/>
</dbReference>
<protein>
    <recommendedName>
        <fullName evidence="10">Chromate transporter</fullName>
    </recommendedName>
</protein>
<evidence type="ECO:0000256" key="5">
    <source>
        <dbReference type="ARBA" id="ARBA00022989"/>
    </source>
</evidence>
<dbReference type="Pfam" id="PF02417">
    <property type="entry name" value="Chromate_transp"/>
    <property type="match status" value="2"/>
</dbReference>
<dbReference type="GO" id="GO:0005886">
    <property type="term" value="C:plasma membrane"/>
    <property type="evidence" value="ECO:0007669"/>
    <property type="project" value="UniProtKB-SubCell"/>
</dbReference>
<proteinExistence type="inferred from homology"/>
<feature type="transmembrane region" description="Helical" evidence="7">
    <location>
        <begin position="54"/>
        <end position="76"/>
    </location>
</feature>
<keyword evidence="3" id="KW-1003">Cell membrane</keyword>
<comment type="subcellular location">
    <subcellularLocation>
        <location evidence="1">Cell membrane</location>
        <topology evidence="1">Multi-pass membrane protein</topology>
    </subcellularLocation>
</comment>
<evidence type="ECO:0000313" key="8">
    <source>
        <dbReference type="EMBL" id="KAF9511799.1"/>
    </source>
</evidence>
<dbReference type="Proteomes" id="UP000886523">
    <property type="component" value="Unassembled WGS sequence"/>
</dbReference>
<comment type="caution">
    <text evidence="8">The sequence shown here is derived from an EMBL/GenBank/DDBJ whole genome shotgun (WGS) entry which is preliminary data.</text>
</comment>
<dbReference type="EMBL" id="MU128995">
    <property type="protein sequence ID" value="KAF9511799.1"/>
    <property type="molecule type" value="Genomic_DNA"/>
</dbReference>
<evidence type="ECO:0000313" key="9">
    <source>
        <dbReference type="Proteomes" id="UP000886523"/>
    </source>
</evidence>
<evidence type="ECO:0000256" key="1">
    <source>
        <dbReference type="ARBA" id="ARBA00004651"/>
    </source>
</evidence>
<dbReference type="OrthoDB" id="2160638at2759"/>
<keyword evidence="9" id="KW-1185">Reference proteome</keyword>
<keyword evidence="5 7" id="KW-1133">Transmembrane helix</keyword>
<feature type="transmembrane region" description="Helical" evidence="7">
    <location>
        <begin position="399"/>
        <end position="416"/>
    </location>
</feature>
<feature type="transmembrane region" description="Helical" evidence="7">
    <location>
        <begin position="297"/>
        <end position="316"/>
    </location>
</feature>
<evidence type="ECO:0000256" key="4">
    <source>
        <dbReference type="ARBA" id="ARBA00022692"/>
    </source>
</evidence>
<evidence type="ECO:0000256" key="2">
    <source>
        <dbReference type="ARBA" id="ARBA00005262"/>
    </source>
</evidence>
<organism evidence="8 9">
    <name type="scientific">Hydnum rufescens UP504</name>
    <dbReference type="NCBI Taxonomy" id="1448309"/>
    <lineage>
        <taxon>Eukaryota</taxon>
        <taxon>Fungi</taxon>
        <taxon>Dikarya</taxon>
        <taxon>Basidiomycota</taxon>
        <taxon>Agaricomycotina</taxon>
        <taxon>Agaricomycetes</taxon>
        <taxon>Cantharellales</taxon>
        <taxon>Hydnaceae</taxon>
        <taxon>Hydnum</taxon>
    </lineage>
</organism>
<dbReference type="AlphaFoldDB" id="A0A9P6AUA3"/>
<accession>A0A9P6AUA3</accession>
<sequence>MPPISLKSRLKAIIRAYWHLGLTSFGGPGAHVVILERLFVQKLQWIDARTFSDLFSISNALPGPGSAQIAFGIALVKYGELASMLAFLFWSSPGGLGMTALGFAVRKIPNELPPIVLAVLTGINAAAVGLISLAAYRLSLNTVTDRVTRLLLCLSAAIGLLYSSIWLLPTLMLGAGLVTLIFDEATRKEGMGESSVASAAPDLAPLLVQNDSPSVLEEANLPSSSRLALHRAPGYGATTNGTTSHTHLIPEPRILEASVSVPTSISLLVFFACVFMSAVIFRAVVDNAPRIWDFGSNLFIGGSIIFGGGAVVVPVLREYVVDPGWVSNRDFLFGFAMLQAFPGPNFNFSAYLGVLANPDNPVLGALTGLVALYSPGLILEFALLPFYVKLRESRITRSLLRGLNAAAVGLVFLAVVELWKIGARTGKGSTSLDSDTWWLIVVCMSFVSVQWYNNLPPVAIVMGGMAGLGWYVVNMET</sequence>
<keyword evidence="6 7" id="KW-0472">Membrane</keyword>
<evidence type="ECO:0008006" key="10">
    <source>
        <dbReference type="Google" id="ProtNLM"/>
    </source>
</evidence>
<feature type="transmembrane region" description="Helical" evidence="7">
    <location>
        <begin position="457"/>
        <end position="473"/>
    </location>
</feature>
<feature type="transmembrane region" description="Helical" evidence="7">
    <location>
        <begin position="115"/>
        <end position="138"/>
    </location>
</feature>
<feature type="transmembrane region" description="Helical" evidence="7">
    <location>
        <begin position="83"/>
        <end position="103"/>
    </location>
</feature>
<feature type="transmembrane region" description="Helical" evidence="7">
    <location>
        <begin position="12"/>
        <end position="34"/>
    </location>
</feature>
<gene>
    <name evidence="8" type="ORF">BS47DRAFT_1346207</name>
</gene>
<feature type="transmembrane region" description="Helical" evidence="7">
    <location>
        <begin position="362"/>
        <end position="387"/>
    </location>
</feature>
<comment type="similarity">
    <text evidence="2">Belongs to the chromate ion transporter (CHR) (TC 2.A.51) family.</text>
</comment>
<feature type="transmembrane region" description="Helical" evidence="7">
    <location>
        <begin position="265"/>
        <end position="285"/>
    </location>
</feature>